<dbReference type="GO" id="GO:0005737">
    <property type="term" value="C:cytoplasm"/>
    <property type="evidence" value="ECO:0007669"/>
    <property type="project" value="TreeGrafter"/>
</dbReference>
<feature type="chain" id="PRO_5035300302" evidence="7">
    <location>
        <begin position="23"/>
        <end position="301"/>
    </location>
</feature>
<reference evidence="8" key="1">
    <citation type="journal article" date="2021" name="Proc. Natl. Acad. Sci. U.S.A.">
        <title>Three genomes in the algal genus Volvox reveal the fate of a haploid sex-determining region after a transition to homothallism.</title>
        <authorList>
            <person name="Yamamoto K."/>
            <person name="Hamaji T."/>
            <person name="Kawai-Toyooka H."/>
            <person name="Matsuzaki R."/>
            <person name="Takahashi F."/>
            <person name="Nishimura Y."/>
            <person name="Kawachi M."/>
            <person name="Noguchi H."/>
            <person name="Minakuchi Y."/>
            <person name="Umen J.G."/>
            <person name="Toyoda A."/>
            <person name="Nozaki H."/>
        </authorList>
    </citation>
    <scope>NUCLEOTIDE SEQUENCE</scope>
    <source>
        <strain evidence="8">NIES-3785</strain>
    </source>
</reference>
<dbReference type="EMBL" id="BNCQ01000027">
    <property type="protein sequence ID" value="GIM08356.1"/>
    <property type="molecule type" value="Genomic_DNA"/>
</dbReference>
<keyword evidence="3" id="KW-0812">Transmembrane</keyword>
<evidence type="ECO:0000256" key="5">
    <source>
        <dbReference type="ARBA" id="ARBA00023136"/>
    </source>
</evidence>
<sequence length="301" mass="32351">YDLLLIQLPSLLLAGLICRIVAQSSSVALPSAADFSFIGLYKRTIMRCFSFIIGGANGWGGRPYLGRLGKDRRHVRRSSSSSSSEAGASGRAGYFEKVAGWEAPLKAAVTSGGLSAVGDLLAQALISQAASREGGLVPAYDPVRTARMFGYGFSWYGPCQYYWYNLLDWLMPVKNTANFLTKVAANQLILAPITLSTVFAYNLALMGKAAAVPTKIRDDLWPTMQNGWKFWIPAASLNFYCVPLKYQVLYMSACGVLWTAYLSYTSNLPTPAPAAAEVVPAAAKPSAAAPAKNSCCGGKRK</sequence>
<keyword evidence="4" id="KW-1133">Transmembrane helix</keyword>
<dbReference type="InterPro" id="IPR007248">
    <property type="entry name" value="Mpv17_PMP22"/>
</dbReference>
<evidence type="ECO:0000313" key="8">
    <source>
        <dbReference type="EMBL" id="GIM08356.1"/>
    </source>
</evidence>
<evidence type="ECO:0000256" key="3">
    <source>
        <dbReference type="ARBA" id="ARBA00022692"/>
    </source>
</evidence>
<comment type="similarity">
    <text evidence="2 6">Belongs to the peroxisomal membrane protein PXMP2/4 family.</text>
</comment>
<dbReference type="Proteomes" id="UP000722791">
    <property type="component" value="Unassembled WGS sequence"/>
</dbReference>
<dbReference type="Pfam" id="PF04117">
    <property type="entry name" value="Mpv17_PMP22"/>
    <property type="match status" value="1"/>
</dbReference>
<feature type="non-terminal residue" evidence="8">
    <location>
        <position position="1"/>
    </location>
</feature>
<dbReference type="AlphaFoldDB" id="A0A8J4GJI6"/>
<evidence type="ECO:0000313" key="9">
    <source>
        <dbReference type="Proteomes" id="UP000722791"/>
    </source>
</evidence>
<proteinExistence type="inferred from homology"/>
<evidence type="ECO:0000256" key="4">
    <source>
        <dbReference type="ARBA" id="ARBA00022989"/>
    </source>
</evidence>
<dbReference type="PANTHER" id="PTHR11266:SF91">
    <property type="entry name" value="EXPRESSED PROTEIN"/>
    <property type="match status" value="1"/>
</dbReference>
<evidence type="ECO:0000256" key="2">
    <source>
        <dbReference type="ARBA" id="ARBA00006824"/>
    </source>
</evidence>
<dbReference type="GO" id="GO:0016020">
    <property type="term" value="C:membrane"/>
    <property type="evidence" value="ECO:0007669"/>
    <property type="project" value="UniProtKB-SubCell"/>
</dbReference>
<keyword evidence="7" id="KW-0732">Signal</keyword>
<name>A0A8J4GJI6_9CHLO</name>
<comment type="subcellular location">
    <subcellularLocation>
        <location evidence="1">Membrane</location>
        <topology evidence="1">Multi-pass membrane protein</topology>
    </subcellularLocation>
</comment>
<organism evidence="8 9">
    <name type="scientific">Volvox reticuliferus</name>
    <dbReference type="NCBI Taxonomy" id="1737510"/>
    <lineage>
        <taxon>Eukaryota</taxon>
        <taxon>Viridiplantae</taxon>
        <taxon>Chlorophyta</taxon>
        <taxon>core chlorophytes</taxon>
        <taxon>Chlorophyceae</taxon>
        <taxon>CS clade</taxon>
        <taxon>Chlamydomonadales</taxon>
        <taxon>Volvocaceae</taxon>
        <taxon>Volvox</taxon>
    </lineage>
</organism>
<feature type="signal peptide" evidence="7">
    <location>
        <begin position="1"/>
        <end position="22"/>
    </location>
</feature>
<accession>A0A8J4GJI6</accession>
<evidence type="ECO:0000256" key="7">
    <source>
        <dbReference type="SAM" id="SignalP"/>
    </source>
</evidence>
<gene>
    <name evidence="8" type="ORF">Vretimale_12343</name>
</gene>
<evidence type="ECO:0000256" key="1">
    <source>
        <dbReference type="ARBA" id="ARBA00004141"/>
    </source>
</evidence>
<protein>
    <submittedName>
        <fullName evidence="8">Uncharacterized protein</fullName>
    </submittedName>
</protein>
<keyword evidence="5" id="KW-0472">Membrane</keyword>
<comment type="caution">
    <text evidence="8">The sequence shown here is derived from an EMBL/GenBank/DDBJ whole genome shotgun (WGS) entry which is preliminary data.</text>
</comment>
<evidence type="ECO:0000256" key="6">
    <source>
        <dbReference type="RuleBase" id="RU363053"/>
    </source>
</evidence>
<dbReference type="PANTHER" id="PTHR11266">
    <property type="entry name" value="PEROXISOMAL MEMBRANE PROTEIN 2, PXMP2 MPV17"/>
    <property type="match status" value="1"/>
</dbReference>